<evidence type="ECO:0000313" key="15">
    <source>
        <dbReference type="Proteomes" id="UP000077856"/>
    </source>
</evidence>
<dbReference type="InterPro" id="IPR003780">
    <property type="entry name" value="COX15/CtaA_fam"/>
</dbReference>
<evidence type="ECO:0000256" key="11">
    <source>
        <dbReference type="ARBA" id="ARBA00023444"/>
    </source>
</evidence>
<keyword evidence="14" id="KW-0614">Plasmid</keyword>
<evidence type="ECO:0000256" key="13">
    <source>
        <dbReference type="SAM" id="SignalP"/>
    </source>
</evidence>
<feature type="transmembrane region" description="Helical" evidence="12">
    <location>
        <begin position="196"/>
        <end position="218"/>
    </location>
</feature>
<evidence type="ECO:0000256" key="4">
    <source>
        <dbReference type="ARBA" id="ARBA00022723"/>
    </source>
</evidence>
<proteinExistence type="predicted"/>
<feature type="transmembrane region" description="Helical" evidence="12">
    <location>
        <begin position="88"/>
        <end position="108"/>
    </location>
</feature>
<feature type="chain" id="PRO_5038773746" description="Cytochrome c oxidase assembly protein subunit 15" evidence="13">
    <location>
        <begin position="26"/>
        <end position="282"/>
    </location>
</feature>
<dbReference type="Pfam" id="PF02628">
    <property type="entry name" value="COX15-CtaA"/>
    <property type="match status" value="1"/>
</dbReference>
<dbReference type="PANTHER" id="PTHR35457:SF1">
    <property type="entry name" value="HEME A SYNTHASE"/>
    <property type="match status" value="1"/>
</dbReference>
<protein>
    <recommendedName>
        <fullName evidence="16">Cytochrome c oxidase assembly protein subunit 15</fullName>
    </recommendedName>
</protein>
<feature type="transmembrane region" description="Helical" evidence="12">
    <location>
        <begin position="56"/>
        <end position="76"/>
    </location>
</feature>
<reference evidence="14 15" key="1">
    <citation type="submission" date="2016-04" db="EMBL/GenBank/DDBJ databases">
        <title>Complete genome sequence of Bacillus oceanisediminis strain 2691.</title>
        <authorList>
            <person name="Jeong H."/>
            <person name="Kim H.J."/>
            <person name="Lee D.-W."/>
        </authorList>
    </citation>
    <scope>NUCLEOTIDE SEQUENCE [LARGE SCALE GENOMIC DNA]</scope>
    <source>
        <strain evidence="14 15">2691</strain>
        <plasmid evidence="15">pbo1</plasmid>
    </source>
</reference>
<feature type="signal peptide" evidence="13">
    <location>
        <begin position="1"/>
        <end position="25"/>
    </location>
</feature>
<keyword evidence="9 12" id="KW-0472">Membrane</keyword>
<evidence type="ECO:0000256" key="3">
    <source>
        <dbReference type="ARBA" id="ARBA00022692"/>
    </source>
</evidence>
<keyword evidence="13" id="KW-0732">Signal</keyword>
<evidence type="ECO:0000256" key="1">
    <source>
        <dbReference type="ARBA" id="ARBA00004141"/>
    </source>
</evidence>
<keyword evidence="7" id="KW-0408">Iron</keyword>
<evidence type="ECO:0000256" key="2">
    <source>
        <dbReference type="ARBA" id="ARBA00022475"/>
    </source>
</evidence>
<evidence type="ECO:0008006" key="16">
    <source>
        <dbReference type="Google" id="ProtNLM"/>
    </source>
</evidence>
<keyword evidence="2" id="KW-1003">Cell membrane</keyword>
<evidence type="ECO:0000256" key="5">
    <source>
        <dbReference type="ARBA" id="ARBA00022989"/>
    </source>
</evidence>
<geneLocation type="plasmid" evidence="15">
    <name>pbo1</name>
</geneLocation>
<dbReference type="GO" id="GO:0016020">
    <property type="term" value="C:membrane"/>
    <property type="evidence" value="ECO:0007669"/>
    <property type="project" value="UniProtKB-SubCell"/>
</dbReference>
<evidence type="ECO:0000313" key="14">
    <source>
        <dbReference type="EMBL" id="AND42926.1"/>
    </source>
</evidence>
<keyword evidence="10" id="KW-1015">Disulfide bond</keyword>
<accession>A0A160MHP8</accession>
<dbReference type="InterPro" id="IPR050450">
    <property type="entry name" value="COX15/CtaA_HemeA_synthase"/>
</dbReference>
<evidence type="ECO:0000256" key="6">
    <source>
        <dbReference type="ARBA" id="ARBA00023002"/>
    </source>
</evidence>
<gene>
    <name evidence="14" type="ORF">A361_27510</name>
</gene>
<keyword evidence="5 12" id="KW-1133">Transmembrane helix</keyword>
<evidence type="ECO:0000256" key="8">
    <source>
        <dbReference type="ARBA" id="ARBA00023133"/>
    </source>
</evidence>
<dbReference type="KEGG" id="bon:A361_27510"/>
<feature type="transmembrane region" description="Helical" evidence="12">
    <location>
        <begin position="256"/>
        <end position="275"/>
    </location>
</feature>
<evidence type="ECO:0000256" key="12">
    <source>
        <dbReference type="SAM" id="Phobius"/>
    </source>
</evidence>
<dbReference type="EMBL" id="CP015507">
    <property type="protein sequence ID" value="AND42926.1"/>
    <property type="molecule type" value="Genomic_DNA"/>
</dbReference>
<keyword evidence="4" id="KW-0479">Metal-binding</keyword>
<name>A0A160MHP8_9BACI</name>
<dbReference type="AlphaFoldDB" id="A0A160MHP8"/>
<dbReference type="PANTHER" id="PTHR35457">
    <property type="entry name" value="HEME A SYNTHASE"/>
    <property type="match status" value="1"/>
</dbReference>
<feature type="transmembrane region" description="Helical" evidence="12">
    <location>
        <begin position="230"/>
        <end position="250"/>
    </location>
</feature>
<organism evidence="14 15">
    <name type="scientific">Cytobacillus oceanisediminis 2691</name>
    <dbReference type="NCBI Taxonomy" id="1196031"/>
    <lineage>
        <taxon>Bacteria</taxon>
        <taxon>Bacillati</taxon>
        <taxon>Bacillota</taxon>
        <taxon>Bacilli</taxon>
        <taxon>Bacillales</taxon>
        <taxon>Bacillaceae</taxon>
        <taxon>Cytobacillus</taxon>
    </lineage>
</organism>
<sequence length="282" mass="31209">MKNLFSKLTILSTLFALILGNLVVATNSGDACGTDWPKCNGQYVPDFTKINILIEYSHRIFTTSLGFILLLNAILVSKKLKKRHTKSWWPAVTVILLIVQSLVGGINVILGTPIGFTTIDVTVSLLLLVSVIYTHTLLESPKEGPKKVIKKSAHYLLIITFIEIVIGAFFKHSRMSELLYPGQTDALINNRNFSQMIYSIHGILGLASILVTAYLLFLSYKHNNFKIQSTLLMFFLLTTAIFGLITKISFLSPVTSSIHMIFTIISIALTCSISADRKGIGI</sequence>
<dbReference type="GO" id="GO:0046872">
    <property type="term" value="F:metal ion binding"/>
    <property type="evidence" value="ECO:0007669"/>
    <property type="project" value="UniProtKB-KW"/>
</dbReference>
<dbReference type="RefSeq" id="WP_019380973.1">
    <property type="nucleotide sequence ID" value="NZ_CP015507.1"/>
</dbReference>
<feature type="transmembrane region" description="Helical" evidence="12">
    <location>
        <begin position="114"/>
        <end position="133"/>
    </location>
</feature>
<comment type="pathway">
    <text evidence="11">Porphyrin-containing compound metabolism.</text>
</comment>
<evidence type="ECO:0000256" key="9">
    <source>
        <dbReference type="ARBA" id="ARBA00023136"/>
    </source>
</evidence>
<feature type="transmembrane region" description="Helical" evidence="12">
    <location>
        <begin position="153"/>
        <end position="170"/>
    </location>
</feature>
<keyword evidence="3 12" id="KW-0812">Transmembrane</keyword>
<keyword evidence="6" id="KW-0560">Oxidoreductase</keyword>
<dbReference type="Proteomes" id="UP000077856">
    <property type="component" value="Plasmid pBO1"/>
</dbReference>
<dbReference type="GO" id="GO:0016491">
    <property type="term" value="F:oxidoreductase activity"/>
    <property type="evidence" value="ECO:0007669"/>
    <property type="project" value="UniProtKB-KW"/>
</dbReference>
<keyword evidence="8" id="KW-0350">Heme biosynthesis</keyword>
<evidence type="ECO:0000256" key="7">
    <source>
        <dbReference type="ARBA" id="ARBA00023004"/>
    </source>
</evidence>
<comment type="subcellular location">
    <subcellularLocation>
        <location evidence="1">Membrane</location>
        <topology evidence="1">Multi-pass membrane protein</topology>
    </subcellularLocation>
</comment>
<evidence type="ECO:0000256" key="10">
    <source>
        <dbReference type="ARBA" id="ARBA00023157"/>
    </source>
</evidence>
<dbReference type="GO" id="GO:0006784">
    <property type="term" value="P:heme A biosynthetic process"/>
    <property type="evidence" value="ECO:0007669"/>
    <property type="project" value="InterPro"/>
</dbReference>